<dbReference type="AlphaFoldDB" id="A0A2J6S990"/>
<dbReference type="OrthoDB" id="5296287at2759"/>
<dbReference type="PANTHER" id="PTHR23502">
    <property type="entry name" value="MAJOR FACILITATOR SUPERFAMILY"/>
    <property type="match status" value="1"/>
</dbReference>
<proteinExistence type="predicted"/>
<name>A0A2J6S990_HYAVF</name>
<feature type="transmembrane region" description="Helical" evidence="5">
    <location>
        <begin position="229"/>
        <end position="249"/>
    </location>
</feature>
<dbReference type="Proteomes" id="UP000235786">
    <property type="component" value="Unassembled WGS sequence"/>
</dbReference>
<evidence type="ECO:0000256" key="5">
    <source>
        <dbReference type="SAM" id="Phobius"/>
    </source>
</evidence>
<evidence type="ECO:0000259" key="6">
    <source>
        <dbReference type="PROSITE" id="PS50850"/>
    </source>
</evidence>
<feature type="domain" description="Major facilitator superfamily (MFS) profile" evidence="6">
    <location>
        <begin position="74"/>
        <end position="330"/>
    </location>
</feature>
<keyword evidence="8" id="KW-1185">Reference proteome</keyword>
<feature type="transmembrane region" description="Helical" evidence="5">
    <location>
        <begin position="203"/>
        <end position="223"/>
    </location>
</feature>
<keyword evidence="2 5" id="KW-0812">Transmembrane</keyword>
<dbReference type="Gene3D" id="1.20.1720.10">
    <property type="entry name" value="Multidrug resistance protein D"/>
    <property type="match status" value="1"/>
</dbReference>
<feature type="transmembrane region" description="Helical" evidence="5">
    <location>
        <begin position="140"/>
        <end position="158"/>
    </location>
</feature>
<reference evidence="7 8" key="1">
    <citation type="submission" date="2016-04" db="EMBL/GenBank/DDBJ databases">
        <title>A degradative enzymes factory behind the ericoid mycorrhizal symbiosis.</title>
        <authorList>
            <consortium name="DOE Joint Genome Institute"/>
            <person name="Martino E."/>
            <person name="Morin E."/>
            <person name="Grelet G."/>
            <person name="Kuo A."/>
            <person name="Kohler A."/>
            <person name="Daghino S."/>
            <person name="Barry K."/>
            <person name="Choi C."/>
            <person name="Cichocki N."/>
            <person name="Clum A."/>
            <person name="Copeland A."/>
            <person name="Hainaut M."/>
            <person name="Haridas S."/>
            <person name="Labutti K."/>
            <person name="Lindquist E."/>
            <person name="Lipzen A."/>
            <person name="Khouja H.-R."/>
            <person name="Murat C."/>
            <person name="Ohm R."/>
            <person name="Olson A."/>
            <person name="Spatafora J."/>
            <person name="Veneault-Fourrey C."/>
            <person name="Henrissat B."/>
            <person name="Grigoriev I."/>
            <person name="Martin F."/>
            <person name="Perotto S."/>
        </authorList>
    </citation>
    <scope>NUCLEOTIDE SEQUENCE [LARGE SCALE GENOMIC DNA]</scope>
    <source>
        <strain evidence="7 8">F</strain>
    </source>
</reference>
<evidence type="ECO:0000256" key="3">
    <source>
        <dbReference type="ARBA" id="ARBA00022989"/>
    </source>
</evidence>
<dbReference type="EMBL" id="KZ613938">
    <property type="protein sequence ID" value="PMD47326.1"/>
    <property type="molecule type" value="Genomic_DNA"/>
</dbReference>
<dbReference type="Pfam" id="PF07690">
    <property type="entry name" value="MFS_1"/>
    <property type="match status" value="1"/>
</dbReference>
<feature type="transmembrane region" description="Helical" evidence="5">
    <location>
        <begin position="108"/>
        <end position="128"/>
    </location>
</feature>
<feature type="transmembrane region" description="Helical" evidence="5">
    <location>
        <begin position="302"/>
        <end position="326"/>
    </location>
</feature>
<comment type="subcellular location">
    <subcellularLocation>
        <location evidence="1">Membrane</location>
        <topology evidence="1">Multi-pass membrane protein</topology>
    </subcellularLocation>
</comment>
<feature type="transmembrane region" description="Helical" evidence="5">
    <location>
        <begin position="72"/>
        <end position="96"/>
    </location>
</feature>
<dbReference type="PANTHER" id="PTHR23502:SF33">
    <property type="entry name" value="MAJOR FACILITATOR SUPERFAMILY (MFS) PROFILE DOMAIN-CONTAINING PROTEIN-RELATED"/>
    <property type="match status" value="1"/>
</dbReference>
<evidence type="ECO:0000256" key="2">
    <source>
        <dbReference type="ARBA" id="ARBA00022692"/>
    </source>
</evidence>
<keyword evidence="3 5" id="KW-1133">Transmembrane helix</keyword>
<protein>
    <submittedName>
        <fullName evidence="7">MFS general substrate transporter</fullName>
    </submittedName>
</protein>
<feature type="transmembrane region" description="Helical" evidence="5">
    <location>
        <begin position="170"/>
        <end position="191"/>
    </location>
</feature>
<dbReference type="PROSITE" id="PS50850">
    <property type="entry name" value="MFS"/>
    <property type="match status" value="1"/>
</dbReference>
<gene>
    <name evidence="7" type="ORF">L207DRAFT_540270</name>
</gene>
<evidence type="ECO:0000313" key="8">
    <source>
        <dbReference type="Proteomes" id="UP000235786"/>
    </source>
</evidence>
<dbReference type="InterPro" id="IPR036259">
    <property type="entry name" value="MFS_trans_sf"/>
</dbReference>
<dbReference type="InterPro" id="IPR011701">
    <property type="entry name" value="MFS"/>
</dbReference>
<dbReference type="GO" id="GO:0016020">
    <property type="term" value="C:membrane"/>
    <property type="evidence" value="ECO:0007669"/>
    <property type="project" value="UniProtKB-SubCell"/>
</dbReference>
<keyword evidence="4 5" id="KW-0472">Membrane</keyword>
<dbReference type="SUPFAM" id="SSF103473">
    <property type="entry name" value="MFS general substrate transporter"/>
    <property type="match status" value="1"/>
</dbReference>
<evidence type="ECO:0000256" key="4">
    <source>
        <dbReference type="ARBA" id="ARBA00023136"/>
    </source>
</evidence>
<sequence length="330" mass="36243">MASERGACGEPDLGHEEVELMDVGYLDDVTRQHKARLAPDLLPLSDFDNGIVGWDSQADGTMPLNFPDTQKWLLISLLSTITFISPLASSMFAPAVSFMDASFDNKSLLLSSLTVSIFVLGYVCGPLLLAPLSEIDGRRFVLTGANVFFCVWQIGAALPPNISALIVFRFWAGIGGAGCLVTGAGVIADLFHPDRRGLASSIYTLGPLFGPVVGPICGGFISQRIGWRWVFWVLLIAGSCVTIGIELLNRETNTRVLMRRKVCRLQQELNRPELRSCYDTATQQHSPTQILLNGILRPLKMLFFSPIMFLLSLYMSVAYGLLYLLFTTIT</sequence>
<dbReference type="GO" id="GO:0022857">
    <property type="term" value="F:transmembrane transporter activity"/>
    <property type="evidence" value="ECO:0007669"/>
    <property type="project" value="InterPro"/>
</dbReference>
<evidence type="ECO:0000256" key="1">
    <source>
        <dbReference type="ARBA" id="ARBA00004141"/>
    </source>
</evidence>
<organism evidence="7 8">
    <name type="scientific">Hyaloscypha variabilis (strain UAMH 11265 / GT02V1 / F)</name>
    <name type="common">Meliniomyces variabilis</name>
    <dbReference type="NCBI Taxonomy" id="1149755"/>
    <lineage>
        <taxon>Eukaryota</taxon>
        <taxon>Fungi</taxon>
        <taxon>Dikarya</taxon>
        <taxon>Ascomycota</taxon>
        <taxon>Pezizomycotina</taxon>
        <taxon>Leotiomycetes</taxon>
        <taxon>Helotiales</taxon>
        <taxon>Hyaloscyphaceae</taxon>
        <taxon>Hyaloscypha</taxon>
        <taxon>Hyaloscypha variabilis</taxon>
    </lineage>
</organism>
<evidence type="ECO:0000313" key="7">
    <source>
        <dbReference type="EMBL" id="PMD47326.1"/>
    </source>
</evidence>
<dbReference type="STRING" id="1149755.A0A2J6S990"/>
<dbReference type="InterPro" id="IPR020846">
    <property type="entry name" value="MFS_dom"/>
</dbReference>
<accession>A0A2J6S990</accession>